<evidence type="ECO:0000313" key="2">
    <source>
        <dbReference type="EMBL" id="KDR21082.1"/>
    </source>
</evidence>
<dbReference type="AlphaFoldDB" id="A0A067RBF6"/>
<organism evidence="2 3">
    <name type="scientific">Zootermopsis nevadensis</name>
    <name type="common">Dampwood termite</name>
    <dbReference type="NCBI Taxonomy" id="136037"/>
    <lineage>
        <taxon>Eukaryota</taxon>
        <taxon>Metazoa</taxon>
        <taxon>Ecdysozoa</taxon>
        <taxon>Arthropoda</taxon>
        <taxon>Hexapoda</taxon>
        <taxon>Insecta</taxon>
        <taxon>Pterygota</taxon>
        <taxon>Neoptera</taxon>
        <taxon>Polyneoptera</taxon>
        <taxon>Dictyoptera</taxon>
        <taxon>Blattodea</taxon>
        <taxon>Blattoidea</taxon>
        <taxon>Termitoidae</taxon>
        <taxon>Termopsidae</taxon>
        <taxon>Zootermopsis</taxon>
    </lineage>
</organism>
<feature type="compositionally biased region" description="Basic and acidic residues" evidence="1">
    <location>
        <begin position="411"/>
        <end position="420"/>
    </location>
</feature>
<dbReference type="Proteomes" id="UP000027135">
    <property type="component" value="Unassembled WGS sequence"/>
</dbReference>
<evidence type="ECO:0000313" key="3">
    <source>
        <dbReference type="Proteomes" id="UP000027135"/>
    </source>
</evidence>
<reference evidence="2 3" key="1">
    <citation type="journal article" date="2014" name="Nat. Commun.">
        <title>Molecular traces of alternative social organization in a termite genome.</title>
        <authorList>
            <person name="Terrapon N."/>
            <person name="Li C."/>
            <person name="Robertson H.M."/>
            <person name="Ji L."/>
            <person name="Meng X."/>
            <person name="Booth W."/>
            <person name="Chen Z."/>
            <person name="Childers C.P."/>
            <person name="Glastad K.M."/>
            <person name="Gokhale K."/>
            <person name="Gowin J."/>
            <person name="Gronenberg W."/>
            <person name="Hermansen R.A."/>
            <person name="Hu H."/>
            <person name="Hunt B.G."/>
            <person name="Huylmans A.K."/>
            <person name="Khalil S.M."/>
            <person name="Mitchell R.D."/>
            <person name="Munoz-Torres M.C."/>
            <person name="Mustard J.A."/>
            <person name="Pan H."/>
            <person name="Reese J.T."/>
            <person name="Scharf M.E."/>
            <person name="Sun F."/>
            <person name="Vogel H."/>
            <person name="Xiao J."/>
            <person name="Yang W."/>
            <person name="Yang Z."/>
            <person name="Yang Z."/>
            <person name="Zhou J."/>
            <person name="Zhu J."/>
            <person name="Brent C.S."/>
            <person name="Elsik C.G."/>
            <person name="Goodisman M.A."/>
            <person name="Liberles D.A."/>
            <person name="Roe R.M."/>
            <person name="Vargo E.L."/>
            <person name="Vilcinskas A."/>
            <person name="Wang J."/>
            <person name="Bornberg-Bauer E."/>
            <person name="Korb J."/>
            <person name="Zhang G."/>
            <person name="Liebig J."/>
        </authorList>
    </citation>
    <scope>NUCLEOTIDE SEQUENCE [LARGE SCALE GENOMIC DNA]</scope>
    <source>
        <tissue evidence="2">Whole organism</tissue>
    </source>
</reference>
<dbReference type="InParanoid" id="A0A067RBF6"/>
<sequence>MKKMNEPEVIQIVETILPNNEDESNNSGEENGIISKCKPDAVIFQAFDDNGFIHAQHSSLVMTPETSNKYYSAYSGAVDARKQYSSTTIVGSGDVSENEMEVTTIHVLDLDEADGNMEVAYGNALQVPMAVETLEVPVGTMMTENDEVQSIHIGDYATVVSPAGTSVQEDQSMMIGNCFVTVQDNQVLSAPSGWNNESQLPTVKRVVQPRCPIGSERYVRFRRSRMVSDKHTSIPVSDFKAQLSDTSDIIGRLDLAPSSKKMMNHLSNKGFGKLFSSPGRKMSSANLVHLYTRHLSVKQAPIQEMFDDMVLLPLGYQREVDRTKIKRITRRRRYPEAEEYQRKVIQEQVQQTFDNLVADSQKSMEAVFLENSSSLCEEDQGNLQILVQAAENDSLEYEGRGGHSGRRRPSSVKEDRRVQSHPENPSGDDVPSGDWLGTVQQFIIIVPSDPLVDTVTETVITS</sequence>
<dbReference type="EMBL" id="KK852572">
    <property type="protein sequence ID" value="KDR21082.1"/>
    <property type="molecule type" value="Genomic_DNA"/>
</dbReference>
<dbReference type="InterPro" id="IPR049589">
    <property type="entry name" value="NXP1_M-like"/>
</dbReference>
<keyword evidence="3" id="KW-1185">Reference proteome</keyword>
<accession>A0A067RBF6</accession>
<dbReference type="OrthoDB" id="8185561at2759"/>
<evidence type="ECO:0000256" key="1">
    <source>
        <dbReference type="SAM" id="MobiDB-lite"/>
    </source>
</evidence>
<dbReference type="STRING" id="136037.A0A067RBF6"/>
<dbReference type="CDD" id="cd21792">
    <property type="entry name" value="Rad21_Rec8_M_NXP1-like"/>
    <property type="match status" value="1"/>
</dbReference>
<proteinExistence type="predicted"/>
<protein>
    <submittedName>
        <fullName evidence="2">Double-strand-break repair protein rad21-like protein</fullName>
    </submittedName>
</protein>
<gene>
    <name evidence="2" type="ORF">L798_03679</name>
</gene>
<name>A0A067RBF6_ZOONE</name>
<feature type="region of interest" description="Disordered" evidence="1">
    <location>
        <begin position="396"/>
        <end position="433"/>
    </location>
</feature>